<comment type="caution">
    <text evidence="1">The sequence shown here is derived from an EMBL/GenBank/DDBJ whole genome shotgun (WGS) entry which is preliminary data.</text>
</comment>
<accession>A0A9J5ZFV0</accession>
<dbReference type="AlphaFoldDB" id="A0A9J5ZFV0"/>
<keyword evidence="2" id="KW-1185">Reference proteome</keyword>
<organism evidence="1 2">
    <name type="scientific">Solanum commersonii</name>
    <name type="common">Commerson's wild potato</name>
    <name type="synonym">Commerson's nightshade</name>
    <dbReference type="NCBI Taxonomy" id="4109"/>
    <lineage>
        <taxon>Eukaryota</taxon>
        <taxon>Viridiplantae</taxon>
        <taxon>Streptophyta</taxon>
        <taxon>Embryophyta</taxon>
        <taxon>Tracheophyta</taxon>
        <taxon>Spermatophyta</taxon>
        <taxon>Magnoliopsida</taxon>
        <taxon>eudicotyledons</taxon>
        <taxon>Gunneridae</taxon>
        <taxon>Pentapetalae</taxon>
        <taxon>asterids</taxon>
        <taxon>lamiids</taxon>
        <taxon>Solanales</taxon>
        <taxon>Solanaceae</taxon>
        <taxon>Solanoideae</taxon>
        <taxon>Solaneae</taxon>
        <taxon>Solanum</taxon>
    </lineage>
</organism>
<gene>
    <name evidence="1" type="ORF">H5410_021637</name>
</gene>
<proteinExistence type="predicted"/>
<evidence type="ECO:0000313" key="1">
    <source>
        <dbReference type="EMBL" id="KAG5610356.1"/>
    </source>
</evidence>
<sequence>MIEQEKAIRVKQLQTSLPFQVLITELCRKAGVPLDEMRHVEITPISSIDIRCIKAEYTRDEANLRIEAPVDTSPEVDIDLLSAEPPRAITGTTTSRTPITQAMVLKMGHLAYSVDVWASRLEAEVPWMIERAITTMLTPLRASIDALTARVKI</sequence>
<evidence type="ECO:0000313" key="2">
    <source>
        <dbReference type="Proteomes" id="UP000824120"/>
    </source>
</evidence>
<name>A0A9J5ZFV0_SOLCO</name>
<dbReference type="EMBL" id="JACXVP010000004">
    <property type="protein sequence ID" value="KAG5610356.1"/>
    <property type="molecule type" value="Genomic_DNA"/>
</dbReference>
<dbReference type="Proteomes" id="UP000824120">
    <property type="component" value="Chromosome 4"/>
</dbReference>
<reference evidence="1 2" key="1">
    <citation type="submission" date="2020-09" db="EMBL/GenBank/DDBJ databases">
        <title>De no assembly of potato wild relative species, Solanum commersonii.</title>
        <authorList>
            <person name="Cho K."/>
        </authorList>
    </citation>
    <scope>NUCLEOTIDE SEQUENCE [LARGE SCALE GENOMIC DNA]</scope>
    <source>
        <strain evidence="1">LZ3.2</strain>
        <tissue evidence="1">Leaf</tissue>
    </source>
</reference>
<protein>
    <submittedName>
        <fullName evidence="1">Uncharacterized protein</fullName>
    </submittedName>
</protein>